<dbReference type="PANTHER" id="PTHR11049:SF5">
    <property type="entry name" value="ACYL-COA THIOESTER HYDROLASE YCIA"/>
    <property type="match status" value="1"/>
</dbReference>
<comment type="caution">
    <text evidence="6">The sequence shown here is derived from an EMBL/GenBank/DDBJ whole genome shotgun (WGS) entry which is preliminary data.</text>
</comment>
<keyword evidence="7" id="KW-1185">Reference proteome</keyword>
<accession>A0A370CJZ8</accession>
<protein>
    <submittedName>
        <fullName evidence="6">Acyl-CoA thioesterase</fullName>
    </submittedName>
</protein>
<evidence type="ECO:0000256" key="4">
    <source>
        <dbReference type="SAM" id="MobiDB-lite"/>
    </source>
</evidence>
<dbReference type="GO" id="GO:0052816">
    <property type="term" value="F:long-chain fatty acyl-CoA hydrolase activity"/>
    <property type="evidence" value="ECO:0007669"/>
    <property type="project" value="TreeGrafter"/>
</dbReference>
<keyword evidence="2 3" id="KW-0378">Hydrolase</keyword>
<dbReference type="GO" id="GO:0009062">
    <property type="term" value="P:fatty acid catabolic process"/>
    <property type="evidence" value="ECO:0007669"/>
    <property type="project" value="TreeGrafter"/>
</dbReference>
<dbReference type="EMBL" id="NMOS02000005">
    <property type="protein sequence ID" value="RDH40636.1"/>
    <property type="molecule type" value="Genomic_DNA"/>
</dbReference>
<dbReference type="PANTHER" id="PTHR11049">
    <property type="entry name" value="ACYL COENZYME A THIOESTER HYDROLASE"/>
    <property type="match status" value="1"/>
</dbReference>
<organism evidence="6 7">
    <name type="scientific">Candidatus Aquirickettsiella gammari</name>
    <dbReference type="NCBI Taxonomy" id="2016198"/>
    <lineage>
        <taxon>Bacteria</taxon>
        <taxon>Pseudomonadati</taxon>
        <taxon>Pseudomonadota</taxon>
        <taxon>Gammaproteobacteria</taxon>
        <taxon>Legionellales</taxon>
        <taxon>Coxiellaceae</taxon>
        <taxon>Candidatus Aquirickettsiella</taxon>
    </lineage>
</organism>
<evidence type="ECO:0000313" key="7">
    <source>
        <dbReference type="Proteomes" id="UP000226429"/>
    </source>
</evidence>
<reference evidence="6 7" key="1">
    <citation type="journal article" date="2017" name="Int. J. Syst. Evol. Microbiol.">
        <title>Aquarickettsiella crustaci n. gen. n. sp. (Gammaproteobacteria: Legionellales: Coxiellaceae); a bacterial pathogen of the freshwater crustacean: Gammarus fossarum (Malacostraca: Amphipoda).</title>
        <authorList>
            <person name="Bojko J."/>
            <person name="Dunn A.M."/>
            <person name="Stebbing P.D."/>
            <person name="Van Aerle R."/>
            <person name="Bacela-Spychalska K."/>
            <person name="Bean T.P."/>
            <person name="Stentiford G.D."/>
        </authorList>
    </citation>
    <scope>NUCLEOTIDE SEQUENCE [LARGE SCALE GENOMIC DNA]</scope>
    <source>
        <strain evidence="6">RA15029</strain>
    </source>
</reference>
<dbReference type="InterPro" id="IPR033120">
    <property type="entry name" value="HOTDOG_ACOT"/>
</dbReference>
<reference evidence="6 7" key="2">
    <citation type="journal article" date="2018" name="J. Invertebr. Pathol.">
        <title>'Candidatus Aquirickettsiella gammari' (Gammaproteobacteria: Legionellales: Coxiellaceae): A bacterial pathogen of the freshwater crustacean Gammarus fossarum (Malacostraca: Amphipoda).</title>
        <authorList>
            <person name="Bojko J."/>
            <person name="Dunn A.M."/>
            <person name="Stebbing P.D."/>
            <person name="van Aerle R."/>
            <person name="Bacela-Spychalska K."/>
            <person name="Bean T.P."/>
            <person name="Urrutia A."/>
            <person name="Stentiford G.D."/>
        </authorList>
    </citation>
    <scope>NUCLEOTIDE SEQUENCE [LARGE SCALE GENOMIC DNA]</scope>
    <source>
        <strain evidence="6">RA15029</strain>
    </source>
</reference>
<dbReference type="AlphaFoldDB" id="A0A370CJZ8"/>
<dbReference type="InterPro" id="IPR006683">
    <property type="entry name" value="Thioestr_dom"/>
</dbReference>
<dbReference type="GO" id="GO:0006637">
    <property type="term" value="P:acyl-CoA metabolic process"/>
    <property type="evidence" value="ECO:0007669"/>
    <property type="project" value="TreeGrafter"/>
</dbReference>
<evidence type="ECO:0000256" key="1">
    <source>
        <dbReference type="ARBA" id="ARBA00010458"/>
    </source>
</evidence>
<sequence>MSTTNNLPEPTLRVKTRPNDANKGGDIFGGWLMSQIDIAGAIVAAQRTKGPVVTVAVKELKFLQPLFIYDIASFYTKVTTVGKTSVTVEVEVYAERYQEGVNLSAHIKVSEASLVYVAVSKPGKKRLIPTE</sequence>
<feature type="domain" description="HotDog ACOT-type" evidence="5">
    <location>
        <begin position="6"/>
        <end position="122"/>
    </location>
</feature>
<dbReference type="Proteomes" id="UP000226429">
    <property type="component" value="Unassembled WGS sequence"/>
</dbReference>
<dbReference type="InterPro" id="IPR029069">
    <property type="entry name" value="HotDog_dom_sf"/>
</dbReference>
<dbReference type="CDD" id="cd03442">
    <property type="entry name" value="BFIT_BACH"/>
    <property type="match status" value="1"/>
</dbReference>
<dbReference type="GO" id="GO:0005829">
    <property type="term" value="C:cytosol"/>
    <property type="evidence" value="ECO:0007669"/>
    <property type="project" value="TreeGrafter"/>
</dbReference>
<evidence type="ECO:0000256" key="2">
    <source>
        <dbReference type="ARBA" id="ARBA00022801"/>
    </source>
</evidence>
<feature type="region of interest" description="Disordered" evidence="4">
    <location>
        <begin position="1"/>
        <end position="20"/>
    </location>
</feature>
<comment type="similarity">
    <text evidence="1">Belongs to the acyl coenzyme A hydrolase family.</text>
</comment>
<dbReference type="InterPro" id="IPR040170">
    <property type="entry name" value="Cytosol_ACT"/>
</dbReference>
<dbReference type="Gene3D" id="3.10.129.10">
    <property type="entry name" value="Hotdog Thioesterase"/>
    <property type="match status" value="1"/>
</dbReference>
<dbReference type="SUPFAM" id="SSF54637">
    <property type="entry name" value="Thioesterase/thiol ester dehydrase-isomerase"/>
    <property type="match status" value="1"/>
</dbReference>
<gene>
    <name evidence="6" type="ORF">CFE62_002450</name>
</gene>
<evidence type="ECO:0000313" key="6">
    <source>
        <dbReference type="EMBL" id="RDH40636.1"/>
    </source>
</evidence>
<name>A0A370CJZ8_9COXI</name>
<dbReference type="PROSITE" id="PS51770">
    <property type="entry name" value="HOTDOG_ACOT"/>
    <property type="match status" value="1"/>
</dbReference>
<evidence type="ECO:0000256" key="3">
    <source>
        <dbReference type="PROSITE-ProRule" id="PRU01106"/>
    </source>
</evidence>
<proteinExistence type="inferred from homology"/>
<dbReference type="Pfam" id="PF03061">
    <property type="entry name" value="4HBT"/>
    <property type="match status" value="1"/>
</dbReference>
<evidence type="ECO:0000259" key="5">
    <source>
        <dbReference type="PROSITE" id="PS51770"/>
    </source>
</evidence>